<dbReference type="AlphaFoldDB" id="A0A1J9P0A1"/>
<gene>
    <name evidence="2" type="ORF">AJ78_08995</name>
</gene>
<feature type="region of interest" description="Disordered" evidence="1">
    <location>
        <begin position="1"/>
        <end position="32"/>
    </location>
</feature>
<comment type="caution">
    <text evidence="2">The sequence shown here is derived from an EMBL/GenBank/DDBJ whole genome shotgun (WGS) entry which is preliminary data.</text>
</comment>
<sequence>MENTSSKDDDQDRPPGSIPGGPVQEEVQAEKK</sequence>
<feature type="compositionally biased region" description="Basic and acidic residues" evidence="1">
    <location>
        <begin position="1"/>
        <end position="13"/>
    </location>
</feature>
<dbReference type="VEuPathDB" id="FungiDB:AJ78_08995"/>
<protein>
    <submittedName>
        <fullName evidence="2">Uncharacterized protein</fullName>
    </submittedName>
</protein>
<dbReference type="EMBL" id="LGRN01001244">
    <property type="protein sequence ID" value="OJD09654.1"/>
    <property type="molecule type" value="Genomic_DNA"/>
</dbReference>
<reference evidence="2 3" key="1">
    <citation type="submission" date="2015-07" db="EMBL/GenBank/DDBJ databases">
        <title>Emmonsia species relationships and genome sequence.</title>
        <authorList>
            <consortium name="The Broad Institute Genomics Platform"/>
            <person name="Cuomo C.A."/>
            <person name="Munoz J.F."/>
            <person name="Imamovic A."/>
            <person name="Priest M.E."/>
            <person name="Young S."/>
            <person name="Clay O.K."/>
            <person name="McEwen J.G."/>
        </authorList>
    </citation>
    <scope>NUCLEOTIDE SEQUENCE [LARGE SCALE GENOMIC DNA]</scope>
    <source>
        <strain evidence="2 3">UAMH 9510</strain>
    </source>
</reference>
<evidence type="ECO:0000256" key="1">
    <source>
        <dbReference type="SAM" id="MobiDB-lite"/>
    </source>
</evidence>
<name>A0A1J9P0A1_9EURO</name>
<dbReference type="Proteomes" id="UP000182235">
    <property type="component" value="Unassembled WGS sequence"/>
</dbReference>
<proteinExistence type="predicted"/>
<evidence type="ECO:0000313" key="2">
    <source>
        <dbReference type="EMBL" id="OJD09654.1"/>
    </source>
</evidence>
<organism evidence="2 3">
    <name type="scientific">Emergomyces pasteurianus Ep9510</name>
    <dbReference type="NCBI Taxonomy" id="1447872"/>
    <lineage>
        <taxon>Eukaryota</taxon>
        <taxon>Fungi</taxon>
        <taxon>Dikarya</taxon>
        <taxon>Ascomycota</taxon>
        <taxon>Pezizomycotina</taxon>
        <taxon>Eurotiomycetes</taxon>
        <taxon>Eurotiomycetidae</taxon>
        <taxon>Onygenales</taxon>
        <taxon>Ajellomycetaceae</taxon>
        <taxon>Emergomyces</taxon>
    </lineage>
</organism>
<evidence type="ECO:0000313" key="3">
    <source>
        <dbReference type="Proteomes" id="UP000182235"/>
    </source>
</evidence>
<keyword evidence="3" id="KW-1185">Reference proteome</keyword>
<accession>A0A1J9P0A1</accession>